<keyword evidence="7" id="KW-0472">Membrane</keyword>
<feature type="transmembrane region" description="Helical" evidence="7">
    <location>
        <begin position="6"/>
        <end position="29"/>
    </location>
</feature>
<dbReference type="PRINTS" id="PR00344">
    <property type="entry name" value="BCTRLSENSOR"/>
</dbReference>
<dbReference type="Gene3D" id="1.10.287.130">
    <property type="match status" value="1"/>
</dbReference>
<keyword evidence="7" id="KW-0812">Transmembrane</keyword>
<dbReference type="InterPro" id="IPR036097">
    <property type="entry name" value="HisK_dim/P_sf"/>
</dbReference>
<dbReference type="Pfam" id="PF00512">
    <property type="entry name" value="HisKA"/>
    <property type="match status" value="1"/>
</dbReference>
<dbReference type="Pfam" id="PF02518">
    <property type="entry name" value="HATPase_c"/>
    <property type="match status" value="1"/>
</dbReference>
<keyword evidence="5 9" id="KW-0418">Kinase</keyword>
<dbReference type="InterPro" id="IPR005467">
    <property type="entry name" value="His_kinase_dom"/>
</dbReference>
<reference evidence="9 10" key="1">
    <citation type="submission" date="2020-08" db="EMBL/GenBank/DDBJ databases">
        <title>Genomic Encyclopedia of Type Strains, Phase IV (KMG-IV): sequencing the most valuable type-strain genomes for metagenomic binning, comparative biology and taxonomic classification.</title>
        <authorList>
            <person name="Goeker M."/>
        </authorList>
    </citation>
    <scope>NUCLEOTIDE SEQUENCE [LARGE SCALE GENOMIC DNA]</scope>
    <source>
        <strain evidence="9 10">DSM 105721</strain>
    </source>
</reference>
<dbReference type="EMBL" id="JACIES010000010">
    <property type="protein sequence ID" value="MBB4027435.1"/>
    <property type="molecule type" value="Genomic_DNA"/>
</dbReference>
<evidence type="ECO:0000256" key="2">
    <source>
        <dbReference type="ARBA" id="ARBA00012438"/>
    </source>
</evidence>
<dbReference type="InterPro" id="IPR003594">
    <property type="entry name" value="HATPase_dom"/>
</dbReference>
<dbReference type="EC" id="2.7.13.3" evidence="2"/>
<dbReference type="PANTHER" id="PTHR45453:SF1">
    <property type="entry name" value="PHOSPHATE REGULON SENSOR PROTEIN PHOR"/>
    <property type="match status" value="1"/>
</dbReference>
<evidence type="ECO:0000259" key="8">
    <source>
        <dbReference type="PROSITE" id="PS50109"/>
    </source>
</evidence>
<dbReference type="InterPro" id="IPR004358">
    <property type="entry name" value="Sig_transdc_His_kin-like_C"/>
</dbReference>
<dbReference type="CDD" id="cd00075">
    <property type="entry name" value="HATPase"/>
    <property type="match status" value="1"/>
</dbReference>
<dbReference type="FunFam" id="3.30.565.10:FF:000006">
    <property type="entry name" value="Sensor histidine kinase WalK"/>
    <property type="match status" value="1"/>
</dbReference>
<name>A0A7W6HZB0_9BACT</name>
<dbReference type="CDD" id="cd00082">
    <property type="entry name" value="HisKA"/>
    <property type="match status" value="1"/>
</dbReference>
<comment type="caution">
    <text evidence="9">The sequence shown here is derived from an EMBL/GenBank/DDBJ whole genome shotgun (WGS) entry which is preliminary data.</text>
</comment>
<dbReference type="InterPro" id="IPR036890">
    <property type="entry name" value="HATPase_C_sf"/>
</dbReference>
<keyword evidence="4 9" id="KW-0808">Transferase</keyword>
<keyword evidence="6" id="KW-0902">Two-component regulatory system</keyword>
<dbReference type="PANTHER" id="PTHR45453">
    <property type="entry name" value="PHOSPHATE REGULON SENSOR PROTEIN PHOR"/>
    <property type="match status" value="1"/>
</dbReference>
<organism evidence="9 10">
    <name type="scientific">Butyricimonas faecihominis</name>
    <dbReference type="NCBI Taxonomy" id="1472416"/>
    <lineage>
        <taxon>Bacteria</taxon>
        <taxon>Pseudomonadati</taxon>
        <taxon>Bacteroidota</taxon>
        <taxon>Bacteroidia</taxon>
        <taxon>Bacteroidales</taxon>
        <taxon>Odoribacteraceae</taxon>
        <taxon>Butyricimonas</taxon>
    </lineage>
</organism>
<gene>
    <name evidence="9" type="ORF">GGR14_003247</name>
</gene>
<protein>
    <recommendedName>
        <fullName evidence="2">histidine kinase</fullName>
        <ecNumber evidence="2">2.7.13.3</ecNumber>
    </recommendedName>
</protein>
<accession>A0A7W6HZB0</accession>
<dbReference type="Gene3D" id="3.30.565.10">
    <property type="entry name" value="Histidine kinase-like ATPase, C-terminal domain"/>
    <property type="match status" value="1"/>
</dbReference>
<keyword evidence="3" id="KW-0597">Phosphoprotein</keyword>
<dbReference type="SUPFAM" id="SSF47384">
    <property type="entry name" value="Homodimeric domain of signal transducing histidine kinase"/>
    <property type="match status" value="1"/>
</dbReference>
<evidence type="ECO:0000256" key="3">
    <source>
        <dbReference type="ARBA" id="ARBA00022553"/>
    </source>
</evidence>
<dbReference type="RefSeq" id="WP_229783008.1">
    <property type="nucleotide sequence ID" value="NZ_AP028155.1"/>
</dbReference>
<keyword evidence="10" id="KW-1185">Reference proteome</keyword>
<dbReference type="GO" id="GO:0016036">
    <property type="term" value="P:cellular response to phosphate starvation"/>
    <property type="evidence" value="ECO:0007669"/>
    <property type="project" value="TreeGrafter"/>
</dbReference>
<feature type="domain" description="Histidine kinase" evidence="8">
    <location>
        <begin position="314"/>
        <end position="533"/>
    </location>
</feature>
<dbReference type="InterPro" id="IPR003661">
    <property type="entry name" value="HisK_dim/P_dom"/>
</dbReference>
<comment type="catalytic activity">
    <reaction evidence="1">
        <text>ATP + protein L-histidine = ADP + protein N-phospho-L-histidine.</text>
        <dbReference type="EC" id="2.7.13.3"/>
    </reaction>
</comment>
<evidence type="ECO:0000313" key="10">
    <source>
        <dbReference type="Proteomes" id="UP000546007"/>
    </source>
</evidence>
<dbReference type="GO" id="GO:0000155">
    <property type="term" value="F:phosphorelay sensor kinase activity"/>
    <property type="evidence" value="ECO:0007669"/>
    <property type="project" value="InterPro"/>
</dbReference>
<keyword evidence="7" id="KW-1133">Transmembrane helix</keyword>
<dbReference type="PROSITE" id="PS50109">
    <property type="entry name" value="HIS_KIN"/>
    <property type="match status" value="1"/>
</dbReference>
<dbReference type="GO" id="GO:0004721">
    <property type="term" value="F:phosphoprotein phosphatase activity"/>
    <property type="evidence" value="ECO:0007669"/>
    <property type="project" value="TreeGrafter"/>
</dbReference>
<dbReference type="SUPFAM" id="SSF55874">
    <property type="entry name" value="ATPase domain of HSP90 chaperone/DNA topoisomerase II/histidine kinase"/>
    <property type="match status" value="1"/>
</dbReference>
<dbReference type="Proteomes" id="UP000546007">
    <property type="component" value="Unassembled WGS sequence"/>
</dbReference>
<evidence type="ECO:0000256" key="7">
    <source>
        <dbReference type="SAM" id="Phobius"/>
    </source>
</evidence>
<dbReference type="AlphaFoldDB" id="A0A7W6HZB0"/>
<dbReference type="InterPro" id="IPR050351">
    <property type="entry name" value="BphY/WalK/GraS-like"/>
</dbReference>
<dbReference type="SMART" id="SM00387">
    <property type="entry name" value="HATPase_c"/>
    <property type="match status" value="1"/>
</dbReference>
<dbReference type="GeneID" id="93103184"/>
<evidence type="ECO:0000256" key="4">
    <source>
        <dbReference type="ARBA" id="ARBA00022679"/>
    </source>
</evidence>
<dbReference type="GO" id="GO:0005886">
    <property type="term" value="C:plasma membrane"/>
    <property type="evidence" value="ECO:0007669"/>
    <property type="project" value="TreeGrafter"/>
</dbReference>
<evidence type="ECO:0000256" key="1">
    <source>
        <dbReference type="ARBA" id="ARBA00000085"/>
    </source>
</evidence>
<sequence length="533" mass="61245">MIKKIIIRILSIIMLIAFIAVVSVQWIWMKYSMREGEARFTSKVYDVLGKAVNLVEQTNNIRLFNDLKERYTQVEEVISTMNHAQDSVLADEDPGNNGISLFSLAFSKGKVGEGQGGNISSMLRIFMNPGGRMGPGYILETDRDNNILYQVMRSATSEAERLADSLERQRMMDLVREFVIRYLREKDPQMAQVEKRLENVDLNPYLKEEMINTGIDNPFTWKIMTREQIVQYIKEKGTKGFYYVELFPNDQTTKDANLCVMFDTRDSLFYNNMGWMFIASGFCIIGLMSVFIITIVIIMRQQKLSVIKNDFINNMTHEFKTPLATISLATSAIEKEKVLNDRTQILKFNSMIRNENERMNKYVERILLQAKLDRREVHLKKVPVNLNVLVDEAVEHFRLQVEEKGGVIRAELDPEGYVISADEVHMLNVVCNLIDNAIKYSHDSLNIYIYTKQEGNRFIIGVRDTGIGIPKEAQDKVFKRFYRVPSGNVHNVKGFGLGLSYAKSIVELHGGEIQLTSKKNKGTQVEIIFKMES</sequence>
<evidence type="ECO:0000256" key="6">
    <source>
        <dbReference type="ARBA" id="ARBA00023012"/>
    </source>
</evidence>
<proteinExistence type="predicted"/>
<feature type="transmembrane region" description="Helical" evidence="7">
    <location>
        <begin position="275"/>
        <end position="299"/>
    </location>
</feature>
<dbReference type="SMART" id="SM00388">
    <property type="entry name" value="HisKA"/>
    <property type="match status" value="1"/>
</dbReference>
<evidence type="ECO:0000256" key="5">
    <source>
        <dbReference type="ARBA" id="ARBA00022777"/>
    </source>
</evidence>
<evidence type="ECO:0000313" key="9">
    <source>
        <dbReference type="EMBL" id="MBB4027435.1"/>
    </source>
</evidence>